<dbReference type="Pfam" id="PF01408">
    <property type="entry name" value="GFO_IDH_MocA"/>
    <property type="match status" value="1"/>
</dbReference>
<feature type="domain" description="Gfo/Idh/MocA-like oxidoreductase N-terminal" evidence="3">
    <location>
        <begin position="4"/>
        <end position="130"/>
    </location>
</feature>
<comment type="caution">
    <text evidence="5">The sequence shown here is derived from an EMBL/GenBank/DDBJ whole genome shotgun (WGS) entry which is preliminary data.</text>
</comment>
<protein>
    <submittedName>
        <fullName evidence="5">Scyllo-inositol 2-dehydrogenase (NADP(+))</fullName>
    </submittedName>
</protein>
<dbReference type="InterPro" id="IPR000683">
    <property type="entry name" value="Gfo/Idh/MocA-like_OxRdtase_N"/>
</dbReference>
<dbReference type="AlphaFoldDB" id="A0AA38VQI0"/>
<comment type="similarity">
    <text evidence="1">Belongs to the Gfo/Idh/MocA family.</text>
</comment>
<organism evidence="5 6">
    <name type="scientific">Pleurostoma richardsiae</name>
    <dbReference type="NCBI Taxonomy" id="41990"/>
    <lineage>
        <taxon>Eukaryota</taxon>
        <taxon>Fungi</taxon>
        <taxon>Dikarya</taxon>
        <taxon>Ascomycota</taxon>
        <taxon>Pezizomycotina</taxon>
        <taxon>Sordariomycetes</taxon>
        <taxon>Sordariomycetidae</taxon>
        <taxon>Calosphaeriales</taxon>
        <taxon>Pleurostomataceae</taxon>
        <taxon>Pleurostoma</taxon>
    </lineage>
</organism>
<dbReference type="InterPro" id="IPR036291">
    <property type="entry name" value="NAD(P)-bd_dom_sf"/>
</dbReference>
<gene>
    <name evidence="5" type="ORF">NKR23_g303</name>
</gene>
<evidence type="ECO:0000259" key="4">
    <source>
        <dbReference type="Pfam" id="PF22725"/>
    </source>
</evidence>
<keyword evidence="2" id="KW-0560">Oxidoreductase</keyword>
<dbReference type="PANTHER" id="PTHR43708:SF5">
    <property type="entry name" value="CONSERVED EXPRESSED OXIDOREDUCTASE (EUROFUNG)-RELATED"/>
    <property type="match status" value="1"/>
</dbReference>
<dbReference type="Pfam" id="PF22725">
    <property type="entry name" value="GFO_IDH_MocA_C3"/>
    <property type="match status" value="1"/>
</dbReference>
<dbReference type="Gene3D" id="3.40.50.720">
    <property type="entry name" value="NAD(P)-binding Rossmann-like Domain"/>
    <property type="match status" value="1"/>
</dbReference>
<dbReference type="EMBL" id="JANBVO010000001">
    <property type="protein sequence ID" value="KAJ9157326.1"/>
    <property type="molecule type" value="Genomic_DNA"/>
</dbReference>
<feature type="domain" description="GFO/IDH/MocA-like oxidoreductase" evidence="4">
    <location>
        <begin position="138"/>
        <end position="262"/>
    </location>
</feature>
<accession>A0AA38VQI0</accession>
<dbReference type="GO" id="GO:0000166">
    <property type="term" value="F:nucleotide binding"/>
    <property type="evidence" value="ECO:0007669"/>
    <property type="project" value="InterPro"/>
</dbReference>
<dbReference type="Proteomes" id="UP001174694">
    <property type="component" value="Unassembled WGS sequence"/>
</dbReference>
<dbReference type="Gene3D" id="3.30.360.10">
    <property type="entry name" value="Dihydrodipicolinate Reductase, domain 2"/>
    <property type="match status" value="1"/>
</dbReference>
<dbReference type="InterPro" id="IPR055170">
    <property type="entry name" value="GFO_IDH_MocA-like_dom"/>
</dbReference>
<evidence type="ECO:0000256" key="1">
    <source>
        <dbReference type="ARBA" id="ARBA00010928"/>
    </source>
</evidence>
<evidence type="ECO:0000313" key="5">
    <source>
        <dbReference type="EMBL" id="KAJ9157326.1"/>
    </source>
</evidence>
<dbReference type="InterPro" id="IPR051317">
    <property type="entry name" value="Gfo/Idh/MocA_oxidoreduct"/>
</dbReference>
<dbReference type="PANTHER" id="PTHR43708">
    <property type="entry name" value="CONSERVED EXPRESSED OXIDOREDUCTASE (EUROFUNG)"/>
    <property type="match status" value="1"/>
</dbReference>
<dbReference type="SUPFAM" id="SSF51735">
    <property type="entry name" value="NAD(P)-binding Rossmann-fold domains"/>
    <property type="match status" value="1"/>
</dbReference>
<evidence type="ECO:0000313" key="6">
    <source>
        <dbReference type="Proteomes" id="UP001174694"/>
    </source>
</evidence>
<name>A0AA38VQI0_9PEZI</name>
<dbReference type="GO" id="GO:0016491">
    <property type="term" value="F:oxidoreductase activity"/>
    <property type="evidence" value="ECO:0007669"/>
    <property type="project" value="UniProtKB-KW"/>
</dbReference>
<keyword evidence="6" id="KW-1185">Reference proteome</keyword>
<evidence type="ECO:0000256" key="2">
    <source>
        <dbReference type="ARBA" id="ARBA00023002"/>
    </source>
</evidence>
<proteinExistence type="inferred from homology"/>
<sequence length="376" mass="41668">MAPIKVGILGYGFSAKCFHLPYILPNPDLEVYAFLQRAAPPSDKSHIKSGSHCTIDFPQAKHYRTAEDFFADPQIELAVVCTPNHEEFVEKALNAGKHVVVEKPFVGTSAEADRLISLAKAKGKILTVYHNRRFDSDFRTLRRLVDAGALGDILEADIHFDFPSPGWVTTWNGKEYTPGQGMAFGLGTHTVDQALRLFGRPASVTGFLRFNQVVDSDIDDTFTIILQYSGEKKNLLVTVKTAVVTHMKDQLKFFVRGTGGTYLKFGSCPQEARAMAAPGKPALDPDFGVEDERIWGTLSTTTDFDPAHQELDQDTKLYIGKYPSLPGWYRGYYENVVAAIRGTAEIEVTPEVARDGLRIIELARDSHAQGITLPWS</sequence>
<reference evidence="5" key="1">
    <citation type="submission" date="2022-07" db="EMBL/GenBank/DDBJ databases">
        <title>Fungi with potential for degradation of polypropylene.</title>
        <authorList>
            <person name="Gostincar C."/>
        </authorList>
    </citation>
    <scope>NUCLEOTIDE SEQUENCE</scope>
    <source>
        <strain evidence="5">EXF-13308</strain>
    </source>
</reference>
<dbReference type="SUPFAM" id="SSF55347">
    <property type="entry name" value="Glyceraldehyde-3-phosphate dehydrogenase-like, C-terminal domain"/>
    <property type="match status" value="1"/>
</dbReference>
<evidence type="ECO:0000259" key="3">
    <source>
        <dbReference type="Pfam" id="PF01408"/>
    </source>
</evidence>